<dbReference type="Proteomes" id="UP000479710">
    <property type="component" value="Unassembled WGS sequence"/>
</dbReference>
<feature type="domain" description="KIB1-4 beta-propeller" evidence="1">
    <location>
        <begin position="23"/>
        <end position="138"/>
    </location>
</feature>
<protein>
    <recommendedName>
        <fullName evidence="1">KIB1-4 beta-propeller domain-containing protein</fullName>
    </recommendedName>
</protein>
<dbReference type="Pfam" id="PF03478">
    <property type="entry name" value="Beta-prop_KIB1-4"/>
    <property type="match status" value="1"/>
</dbReference>
<reference evidence="2 3" key="1">
    <citation type="submission" date="2019-11" db="EMBL/GenBank/DDBJ databases">
        <title>Whole genome sequence of Oryza granulata.</title>
        <authorList>
            <person name="Li W."/>
        </authorList>
    </citation>
    <scope>NUCLEOTIDE SEQUENCE [LARGE SCALE GENOMIC DNA]</scope>
    <source>
        <strain evidence="3">cv. Menghai</strain>
        <tissue evidence="2">Leaf</tissue>
    </source>
</reference>
<dbReference type="PANTHER" id="PTHR34708:SF1">
    <property type="entry name" value="OS08G0126400 PROTEIN"/>
    <property type="match status" value="1"/>
</dbReference>
<organism evidence="2 3">
    <name type="scientific">Oryza meyeriana var. granulata</name>
    <dbReference type="NCBI Taxonomy" id="110450"/>
    <lineage>
        <taxon>Eukaryota</taxon>
        <taxon>Viridiplantae</taxon>
        <taxon>Streptophyta</taxon>
        <taxon>Embryophyta</taxon>
        <taxon>Tracheophyta</taxon>
        <taxon>Spermatophyta</taxon>
        <taxon>Magnoliopsida</taxon>
        <taxon>Liliopsida</taxon>
        <taxon>Poales</taxon>
        <taxon>Poaceae</taxon>
        <taxon>BOP clade</taxon>
        <taxon>Oryzoideae</taxon>
        <taxon>Oryzeae</taxon>
        <taxon>Oryzinae</taxon>
        <taxon>Oryza</taxon>
        <taxon>Oryza meyeriana</taxon>
    </lineage>
</organism>
<dbReference type="AlphaFoldDB" id="A0A6G1CK47"/>
<accession>A0A6G1CK47</accession>
<dbReference type="EMBL" id="SPHZ02000009">
    <property type="protein sequence ID" value="KAF0900542.1"/>
    <property type="molecule type" value="Genomic_DNA"/>
</dbReference>
<dbReference type="InterPro" id="IPR005174">
    <property type="entry name" value="KIB1-4_b-propeller"/>
</dbReference>
<name>A0A6G1CK47_9ORYZ</name>
<evidence type="ECO:0000313" key="2">
    <source>
        <dbReference type="EMBL" id="KAF0900542.1"/>
    </source>
</evidence>
<sequence length="188" mass="20394">MAVEPLFDGCSTVFDAAAAFAPPYDTVRKFTGAKNLVICDDGSLYQIWRNTSCTVIALLPGGGRCRIPANHVIVLRYYPHRRPCWVAVKDIGGCSVFIGKNNAGALRVDGSDAGGVPRLRGNCVYWIDTSLCRDRAMVFDMETGKSAQCFSGVEDHTAICWYFLGNTQTSSSKSNAVVTPACQLRKNA</sequence>
<dbReference type="OrthoDB" id="614873at2759"/>
<comment type="caution">
    <text evidence="2">The sequence shown here is derived from an EMBL/GenBank/DDBJ whole genome shotgun (WGS) entry which is preliminary data.</text>
</comment>
<evidence type="ECO:0000313" key="3">
    <source>
        <dbReference type="Proteomes" id="UP000479710"/>
    </source>
</evidence>
<gene>
    <name evidence="2" type="ORF">E2562_032137</name>
</gene>
<keyword evidence="3" id="KW-1185">Reference proteome</keyword>
<evidence type="ECO:0000259" key="1">
    <source>
        <dbReference type="Pfam" id="PF03478"/>
    </source>
</evidence>
<dbReference type="PANTHER" id="PTHR34708">
    <property type="entry name" value="OS07G0440000 PROTEIN"/>
    <property type="match status" value="1"/>
</dbReference>
<proteinExistence type="predicted"/>